<keyword evidence="1" id="KW-0812">Transmembrane</keyword>
<protein>
    <submittedName>
        <fullName evidence="2">Uncharacterized protein</fullName>
    </submittedName>
</protein>
<sequence>MNWFTDMFWIWLFGAAPIILSLVFGTYYLRNDRFPWEKNRDRVEDKETDTKSLTS</sequence>
<comment type="caution">
    <text evidence="2">The sequence shown here is derived from an EMBL/GenBank/DDBJ whole genome shotgun (WGS) entry which is preliminary data.</text>
</comment>
<reference evidence="2 3" key="1">
    <citation type="submission" date="2021-03" db="EMBL/GenBank/DDBJ databases">
        <title>Antimicrobial resistance genes in bacteria isolated from Japanese honey, and their potential for conferring macrolide and lincosamide resistance in the American foulbrood pathogen Paenibacillus larvae.</title>
        <authorList>
            <person name="Okamoto M."/>
            <person name="Kumagai M."/>
            <person name="Kanamori H."/>
            <person name="Takamatsu D."/>
        </authorList>
    </citation>
    <scope>NUCLEOTIDE SEQUENCE [LARGE SCALE GENOMIC DNA]</scope>
    <source>
        <strain evidence="2 3">J1TS3</strain>
    </source>
</reference>
<proteinExistence type="predicted"/>
<keyword evidence="1" id="KW-0472">Membrane</keyword>
<evidence type="ECO:0000313" key="2">
    <source>
        <dbReference type="EMBL" id="GIN19453.1"/>
    </source>
</evidence>
<organism evidence="2 3">
    <name type="scientific">Siminovitchia fordii</name>
    <dbReference type="NCBI Taxonomy" id="254759"/>
    <lineage>
        <taxon>Bacteria</taxon>
        <taxon>Bacillati</taxon>
        <taxon>Bacillota</taxon>
        <taxon>Bacilli</taxon>
        <taxon>Bacillales</taxon>
        <taxon>Bacillaceae</taxon>
        <taxon>Siminovitchia</taxon>
    </lineage>
</organism>
<evidence type="ECO:0000313" key="3">
    <source>
        <dbReference type="Proteomes" id="UP000680279"/>
    </source>
</evidence>
<dbReference type="EMBL" id="BOQT01000002">
    <property type="protein sequence ID" value="GIN19453.1"/>
    <property type="molecule type" value="Genomic_DNA"/>
</dbReference>
<keyword evidence="1" id="KW-1133">Transmembrane helix</keyword>
<accession>A0ABQ4K3K8</accession>
<gene>
    <name evidence="2" type="ORF">J1TS3_05870</name>
</gene>
<evidence type="ECO:0000256" key="1">
    <source>
        <dbReference type="SAM" id="Phobius"/>
    </source>
</evidence>
<keyword evidence="3" id="KW-1185">Reference proteome</keyword>
<dbReference type="RefSeq" id="WP_018708895.1">
    <property type="nucleotide sequence ID" value="NZ_BOQT01000002.1"/>
</dbReference>
<feature type="transmembrane region" description="Helical" evidence="1">
    <location>
        <begin position="6"/>
        <end position="29"/>
    </location>
</feature>
<dbReference type="Proteomes" id="UP000680279">
    <property type="component" value="Unassembled WGS sequence"/>
</dbReference>
<name>A0ABQ4K3K8_9BACI</name>